<evidence type="ECO:0000313" key="3">
    <source>
        <dbReference type="Proteomes" id="UP000606600"/>
    </source>
</evidence>
<accession>A0ABR7WUS6</accession>
<feature type="transmembrane region" description="Helical" evidence="1">
    <location>
        <begin position="50"/>
        <end position="68"/>
    </location>
</feature>
<protein>
    <submittedName>
        <fullName evidence="2">Transmembrane 220 family protein</fullName>
    </submittedName>
</protein>
<keyword evidence="1" id="KW-1133">Transmembrane helix</keyword>
<dbReference type="InterPro" id="IPR029377">
    <property type="entry name" value="TMEM220"/>
</dbReference>
<dbReference type="Proteomes" id="UP000606600">
    <property type="component" value="Unassembled WGS sequence"/>
</dbReference>
<dbReference type="PANTHER" id="PTHR34262:SF1">
    <property type="entry name" value="TRANSMEMBRANE PROTEIN 220"/>
    <property type="match status" value="1"/>
</dbReference>
<evidence type="ECO:0000313" key="2">
    <source>
        <dbReference type="EMBL" id="MBD1366059.1"/>
    </source>
</evidence>
<comment type="caution">
    <text evidence="2">The sequence shown here is derived from an EMBL/GenBank/DDBJ whole genome shotgun (WGS) entry which is preliminary data.</text>
</comment>
<feature type="transmembrane region" description="Helical" evidence="1">
    <location>
        <begin position="102"/>
        <end position="119"/>
    </location>
</feature>
<dbReference type="Pfam" id="PF15071">
    <property type="entry name" value="TMEM220"/>
    <property type="match status" value="1"/>
</dbReference>
<keyword evidence="1" id="KW-0472">Membrane</keyword>
<proteinExistence type="predicted"/>
<feature type="transmembrane region" description="Helical" evidence="1">
    <location>
        <begin position="26"/>
        <end position="43"/>
    </location>
</feature>
<dbReference type="PANTHER" id="PTHR34262">
    <property type="entry name" value="TRANSMEMBRANE PROTEIN 220"/>
    <property type="match status" value="1"/>
</dbReference>
<dbReference type="EMBL" id="JACWMY010000011">
    <property type="protein sequence ID" value="MBD1366059.1"/>
    <property type="molecule type" value="Genomic_DNA"/>
</dbReference>
<name>A0ABR7WUS6_9SPHI</name>
<keyword evidence="1 2" id="KW-0812">Transmembrane</keyword>
<evidence type="ECO:0000256" key="1">
    <source>
        <dbReference type="SAM" id="Phobius"/>
    </source>
</evidence>
<sequence length="125" mass="14790">MKVFNLIFVFIFIVFAALQYNDPDPYIWVPIYLYSAALCYLAAQKKFYPKAYLIGVIVYGLYAAYLFFDKTGVIDWITEHHHESMVQTMKAEKPWIEESREFFGLVILIVVIAINWAYMKRVQKK</sequence>
<dbReference type="RefSeq" id="WP_191190721.1">
    <property type="nucleotide sequence ID" value="NZ_JACWMY010000011.1"/>
</dbReference>
<reference evidence="2 3" key="1">
    <citation type="submission" date="2020-09" db="EMBL/GenBank/DDBJ databases">
        <title>Novel species of Mucilaginibacter isolated from a glacier on the Tibetan Plateau.</title>
        <authorList>
            <person name="Liu Q."/>
            <person name="Xin Y.-H."/>
        </authorList>
    </citation>
    <scope>NUCLEOTIDE SEQUENCE [LARGE SCALE GENOMIC DNA]</scope>
    <source>
        <strain evidence="2 3">ZT4R22</strain>
    </source>
</reference>
<keyword evidence="3" id="KW-1185">Reference proteome</keyword>
<gene>
    <name evidence="2" type="ORF">IDJ77_19770</name>
</gene>
<organism evidence="2 3">
    <name type="scientific">Mucilaginibacter pankratovii</name>
    <dbReference type="NCBI Taxonomy" id="2772110"/>
    <lineage>
        <taxon>Bacteria</taxon>
        <taxon>Pseudomonadati</taxon>
        <taxon>Bacteroidota</taxon>
        <taxon>Sphingobacteriia</taxon>
        <taxon>Sphingobacteriales</taxon>
        <taxon>Sphingobacteriaceae</taxon>
        <taxon>Mucilaginibacter</taxon>
    </lineage>
</organism>